<protein>
    <submittedName>
        <fullName evidence="1">Uncharacterized protein</fullName>
    </submittedName>
</protein>
<proteinExistence type="predicted"/>
<reference evidence="1 2" key="1">
    <citation type="submission" date="2022-07" db="EMBL/GenBank/DDBJ databases">
        <title>Methylomonas rivi sp. nov., Methylomonas rosea sp. nov., Methylomonas aureus sp. nov. and Methylomonas subterranea sp. nov., four novel methanotrophs isolated from a freshwater creek and the deep terrestrial subsurface.</title>
        <authorList>
            <person name="Abin C."/>
            <person name="Sankaranarayanan K."/>
            <person name="Garner C."/>
            <person name="Sindelar R."/>
            <person name="Kotary K."/>
            <person name="Garner R."/>
            <person name="Barclay S."/>
            <person name="Lawson P."/>
            <person name="Krumholz L."/>
        </authorList>
    </citation>
    <scope>NUCLEOTIDE SEQUENCE [LARGE SCALE GENOMIC DNA]</scope>
    <source>
        <strain evidence="1 2">WSC-6</strain>
    </source>
</reference>
<dbReference type="RefSeq" id="WP_256617132.1">
    <property type="nucleotide sequence ID" value="NZ_JANIBK010000212.1"/>
</dbReference>
<sequence length="83" mass="8980">MSKSILVKIKQPPETLFEKAQQAANGQGYKLVGDASKGLISGSGVRGSYKFNGNNVLILTINDKPALLSWKTVEEKLIGFLTE</sequence>
<name>A0ABT1UA75_9GAMM</name>
<dbReference type="Proteomes" id="UP001524586">
    <property type="component" value="Unassembled WGS sequence"/>
</dbReference>
<dbReference type="EMBL" id="JANIBK010000212">
    <property type="protein sequence ID" value="MCQ8130720.1"/>
    <property type="molecule type" value="Genomic_DNA"/>
</dbReference>
<organism evidence="1 2">
    <name type="scientific">Methylomonas rivi</name>
    <dbReference type="NCBI Taxonomy" id="2952226"/>
    <lineage>
        <taxon>Bacteria</taxon>
        <taxon>Pseudomonadati</taxon>
        <taxon>Pseudomonadota</taxon>
        <taxon>Gammaproteobacteria</taxon>
        <taxon>Methylococcales</taxon>
        <taxon>Methylococcaceae</taxon>
        <taxon>Methylomonas</taxon>
    </lineage>
</organism>
<comment type="caution">
    <text evidence="1">The sequence shown here is derived from an EMBL/GenBank/DDBJ whole genome shotgun (WGS) entry which is preliminary data.</text>
</comment>
<evidence type="ECO:0000313" key="2">
    <source>
        <dbReference type="Proteomes" id="UP001524586"/>
    </source>
</evidence>
<keyword evidence="2" id="KW-1185">Reference proteome</keyword>
<gene>
    <name evidence="1" type="ORF">NP596_19860</name>
</gene>
<accession>A0ABT1UA75</accession>
<evidence type="ECO:0000313" key="1">
    <source>
        <dbReference type="EMBL" id="MCQ8130720.1"/>
    </source>
</evidence>